<protein>
    <submittedName>
        <fullName evidence="2">Uncharacterized protein</fullName>
    </submittedName>
</protein>
<evidence type="ECO:0000313" key="3">
    <source>
        <dbReference type="Proteomes" id="UP000054549"/>
    </source>
</evidence>
<feature type="compositionally biased region" description="Basic and acidic residues" evidence="1">
    <location>
        <begin position="117"/>
        <end position="127"/>
    </location>
</feature>
<gene>
    <name evidence="2" type="ORF">M378DRAFT_156346</name>
</gene>
<dbReference type="HOGENOM" id="CLU_1969988_0_0_1"/>
<dbReference type="EMBL" id="KN818224">
    <property type="protein sequence ID" value="KIL70263.1"/>
    <property type="molecule type" value="Genomic_DNA"/>
</dbReference>
<name>A0A0C2XMA5_AMAMK</name>
<dbReference type="AlphaFoldDB" id="A0A0C2XMA5"/>
<sequence length="127" mass="14469">MAETACKFHVKSWQVPQSSQAWEQARNICFNMFISQWWTDGLEVTAAARNEASIPAIEPMSNAFRQLSTLRMQTPLTGQQYSGRQQEHKWINGQLTREPMGDNTLARESTPPGRVKQATDVDRKETT</sequence>
<proteinExistence type="predicted"/>
<evidence type="ECO:0000256" key="1">
    <source>
        <dbReference type="SAM" id="MobiDB-lite"/>
    </source>
</evidence>
<dbReference type="InParanoid" id="A0A0C2XMA5"/>
<evidence type="ECO:0000313" key="2">
    <source>
        <dbReference type="EMBL" id="KIL70263.1"/>
    </source>
</evidence>
<organism evidence="2 3">
    <name type="scientific">Amanita muscaria (strain Koide BX008)</name>
    <dbReference type="NCBI Taxonomy" id="946122"/>
    <lineage>
        <taxon>Eukaryota</taxon>
        <taxon>Fungi</taxon>
        <taxon>Dikarya</taxon>
        <taxon>Basidiomycota</taxon>
        <taxon>Agaricomycotina</taxon>
        <taxon>Agaricomycetes</taxon>
        <taxon>Agaricomycetidae</taxon>
        <taxon>Agaricales</taxon>
        <taxon>Pluteineae</taxon>
        <taxon>Amanitaceae</taxon>
        <taxon>Amanita</taxon>
    </lineage>
</organism>
<dbReference type="Proteomes" id="UP000054549">
    <property type="component" value="Unassembled WGS sequence"/>
</dbReference>
<accession>A0A0C2XMA5</accession>
<keyword evidence="3" id="KW-1185">Reference proteome</keyword>
<feature type="region of interest" description="Disordered" evidence="1">
    <location>
        <begin position="93"/>
        <end position="127"/>
    </location>
</feature>
<reference evidence="2 3" key="1">
    <citation type="submission" date="2014-04" db="EMBL/GenBank/DDBJ databases">
        <title>Evolutionary Origins and Diversification of the Mycorrhizal Mutualists.</title>
        <authorList>
            <consortium name="DOE Joint Genome Institute"/>
            <consortium name="Mycorrhizal Genomics Consortium"/>
            <person name="Kohler A."/>
            <person name="Kuo A."/>
            <person name="Nagy L.G."/>
            <person name="Floudas D."/>
            <person name="Copeland A."/>
            <person name="Barry K.W."/>
            <person name="Cichocki N."/>
            <person name="Veneault-Fourrey C."/>
            <person name="LaButti K."/>
            <person name="Lindquist E.A."/>
            <person name="Lipzen A."/>
            <person name="Lundell T."/>
            <person name="Morin E."/>
            <person name="Murat C."/>
            <person name="Riley R."/>
            <person name="Ohm R."/>
            <person name="Sun H."/>
            <person name="Tunlid A."/>
            <person name="Henrissat B."/>
            <person name="Grigoriev I.V."/>
            <person name="Hibbett D.S."/>
            <person name="Martin F."/>
        </authorList>
    </citation>
    <scope>NUCLEOTIDE SEQUENCE [LARGE SCALE GENOMIC DNA]</scope>
    <source>
        <strain evidence="2 3">Koide BX008</strain>
    </source>
</reference>